<comment type="caution">
    <text evidence="8">Lacks conserved residue(s) required for the propagation of feature annotation.</text>
</comment>
<dbReference type="SUPFAM" id="SSF57586">
    <property type="entry name" value="TNF receptor-like"/>
    <property type="match status" value="2"/>
</dbReference>
<dbReference type="PROSITE" id="PS50050">
    <property type="entry name" value="TNFR_NGFR_2"/>
    <property type="match status" value="1"/>
</dbReference>
<evidence type="ECO:0000256" key="4">
    <source>
        <dbReference type="ARBA" id="ARBA00022729"/>
    </source>
</evidence>
<dbReference type="Gene3D" id="2.10.50.10">
    <property type="entry name" value="Tumor Necrosis Factor Receptor, subunit A, domain 2"/>
    <property type="match status" value="2"/>
</dbReference>
<evidence type="ECO:0000313" key="12">
    <source>
        <dbReference type="Proteomes" id="UP000694557"/>
    </source>
</evidence>
<dbReference type="Ensembl" id="ENSOKIT00005120555.1">
    <property type="protein sequence ID" value="ENSOKIP00005112619.1"/>
    <property type="gene ID" value="ENSOKIG00005049037.1"/>
</dbReference>
<evidence type="ECO:0000256" key="7">
    <source>
        <dbReference type="ARBA" id="ARBA00023180"/>
    </source>
</evidence>
<feature type="compositionally biased region" description="Polar residues" evidence="9">
    <location>
        <begin position="321"/>
        <end position="334"/>
    </location>
</feature>
<keyword evidence="6 8" id="KW-1015">Disulfide bond</keyword>
<dbReference type="AlphaFoldDB" id="A0A8C7LAT1"/>
<feature type="region of interest" description="Disordered" evidence="9">
    <location>
        <begin position="253"/>
        <end position="272"/>
    </location>
</feature>
<dbReference type="CDD" id="cd00185">
    <property type="entry name" value="TNFRSF"/>
    <property type="match status" value="1"/>
</dbReference>
<name>A0A8C7LAT1_ONCKI</name>
<evidence type="ECO:0000256" key="1">
    <source>
        <dbReference type="ARBA" id="ARBA00004613"/>
    </source>
</evidence>
<feature type="disulfide bond" evidence="8">
    <location>
        <begin position="85"/>
        <end position="100"/>
    </location>
</feature>
<dbReference type="InterPro" id="IPR052459">
    <property type="entry name" value="TNFRSF_decoy_receptor"/>
</dbReference>
<gene>
    <name evidence="11" type="primary">LOC116371611</name>
</gene>
<evidence type="ECO:0000313" key="11">
    <source>
        <dbReference type="Ensembl" id="ENSOKIP00005112619.1"/>
    </source>
</evidence>
<keyword evidence="5" id="KW-0677">Repeat</keyword>
<keyword evidence="7" id="KW-0325">Glycoprotein</keyword>
<dbReference type="GeneTree" id="ENSGT00940000155167"/>
<dbReference type="Pfam" id="PF21733">
    <property type="entry name" value="Death_3"/>
    <property type="match status" value="1"/>
</dbReference>
<dbReference type="CDD" id="cd13412">
    <property type="entry name" value="TNFRSF11B_teleost"/>
    <property type="match status" value="1"/>
</dbReference>
<sequence>MYCHNVLQTKCILFLYLQLFTILVVLASVDLSCSAMKEVLQSQTPATYHHMDSSTDQLLTCHRCPPGHHMSAHCTATTQTVCTPCPSGHYTQYWNYLHKCLYCGTFCGEHQVVKEECSVLSDRVCECKGGYYWDADFCIRHTECPSGYGVKRRGTTETDTECEKCPHGSFSYSTSSRALCVNHTDCASLGRKTVLRGTCWHDNLCALSCEEQKDGGEFKLLRTFLPDFFTHHKMRVVKLRKLVWRLMATEEEQEHQEQQQHPASSLSQSGQRGLLQDQVKDWIRDASEEDLRRLPEILRKTHQSVMAERLEGKMRELQEASDCNSVRNGVTSSPHCDVEEVSQSE</sequence>
<dbReference type="PANTHER" id="PTHR23097:SF90">
    <property type="entry name" value="TUMOR NECROSIS FACTOR RECEPTOR SUPERFAMILY MEMBER 11B"/>
    <property type="match status" value="1"/>
</dbReference>
<feature type="disulfide bond" evidence="8">
    <location>
        <begin position="107"/>
        <end position="125"/>
    </location>
</feature>
<feature type="repeat" description="TNFR-Cys" evidence="8">
    <location>
        <begin position="84"/>
        <end position="125"/>
    </location>
</feature>
<dbReference type="GO" id="GO:0006915">
    <property type="term" value="P:apoptotic process"/>
    <property type="evidence" value="ECO:0007669"/>
    <property type="project" value="UniProtKB-KW"/>
</dbReference>
<dbReference type="InterPro" id="IPR034043">
    <property type="entry name" value="TNFRSF11B_N_teleost"/>
</dbReference>
<comment type="subcellular location">
    <subcellularLocation>
        <location evidence="1">Secreted</location>
    </subcellularLocation>
</comment>
<keyword evidence="12" id="KW-1185">Reference proteome</keyword>
<dbReference type="SMART" id="SM00208">
    <property type="entry name" value="TNFR"/>
    <property type="match status" value="3"/>
</dbReference>
<keyword evidence="4" id="KW-0732">Signal</keyword>
<dbReference type="GO" id="GO:0005576">
    <property type="term" value="C:extracellular region"/>
    <property type="evidence" value="ECO:0007669"/>
    <property type="project" value="UniProtKB-SubCell"/>
</dbReference>
<dbReference type="InterPro" id="IPR001368">
    <property type="entry name" value="TNFR/NGFR_Cys_rich_reg"/>
</dbReference>
<feature type="compositionally biased region" description="Low complexity" evidence="9">
    <location>
        <begin position="259"/>
        <end position="272"/>
    </location>
</feature>
<evidence type="ECO:0000256" key="3">
    <source>
        <dbReference type="ARBA" id="ARBA00022703"/>
    </source>
</evidence>
<keyword evidence="2" id="KW-0964">Secreted</keyword>
<evidence type="ECO:0000256" key="9">
    <source>
        <dbReference type="SAM" id="MobiDB-lite"/>
    </source>
</evidence>
<dbReference type="Pfam" id="PF00020">
    <property type="entry name" value="TNFR_c6"/>
    <property type="match status" value="3"/>
</dbReference>
<reference evidence="11" key="2">
    <citation type="submission" date="2025-09" db="UniProtKB">
        <authorList>
            <consortium name="Ensembl"/>
        </authorList>
    </citation>
    <scope>IDENTIFICATION</scope>
</reference>
<protein>
    <submittedName>
        <fullName evidence="11">Tumor necrosis factor receptor superfamily member 11B-like</fullName>
    </submittedName>
</protein>
<evidence type="ECO:0000259" key="10">
    <source>
        <dbReference type="PROSITE" id="PS50050"/>
    </source>
</evidence>
<evidence type="ECO:0000256" key="2">
    <source>
        <dbReference type="ARBA" id="ARBA00022525"/>
    </source>
</evidence>
<keyword evidence="3" id="KW-0053">Apoptosis</keyword>
<evidence type="ECO:0000256" key="8">
    <source>
        <dbReference type="PROSITE-ProRule" id="PRU00206"/>
    </source>
</evidence>
<organism evidence="11 12">
    <name type="scientific">Oncorhynchus kisutch</name>
    <name type="common">Coho salmon</name>
    <name type="synonym">Salmo kisutch</name>
    <dbReference type="NCBI Taxonomy" id="8019"/>
    <lineage>
        <taxon>Eukaryota</taxon>
        <taxon>Metazoa</taxon>
        <taxon>Chordata</taxon>
        <taxon>Craniata</taxon>
        <taxon>Vertebrata</taxon>
        <taxon>Euteleostomi</taxon>
        <taxon>Actinopterygii</taxon>
        <taxon>Neopterygii</taxon>
        <taxon>Teleostei</taxon>
        <taxon>Protacanthopterygii</taxon>
        <taxon>Salmoniformes</taxon>
        <taxon>Salmonidae</taxon>
        <taxon>Salmoninae</taxon>
        <taxon>Oncorhynchus</taxon>
    </lineage>
</organism>
<feature type="region of interest" description="Disordered" evidence="9">
    <location>
        <begin position="320"/>
        <end position="345"/>
    </location>
</feature>
<feature type="domain" description="TNFR-Cys" evidence="10">
    <location>
        <begin position="84"/>
        <end position="125"/>
    </location>
</feature>
<reference evidence="11" key="1">
    <citation type="submission" date="2025-08" db="UniProtKB">
        <authorList>
            <consortium name="Ensembl"/>
        </authorList>
    </citation>
    <scope>IDENTIFICATION</scope>
</reference>
<dbReference type="InterPro" id="IPR048522">
    <property type="entry name" value="Death_3_fish"/>
</dbReference>
<dbReference type="PANTHER" id="PTHR23097">
    <property type="entry name" value="TUMOR NECROSIS FACTOR RECEPTOR SUPERFAMILY MEMBER"/>
    <property type="match status" value="1"/>
</dbReference>
<evidence type="ECO:0000256" key="6">
    <source>
        <dbReference type="ARBA" id="ARBA00023157"/>
    </source>
</evidence>
<accession>A0A8C7LAT1</accession>
<evidence type="ECO:0000256" key="5">
    <source>
        <dbReference type="ARBA" id="ARBA00022737"/>
    </source>
</evidence>
<proteinExistence type="predicted"/>
<dbReference type="Proteomes" id="UP000694557">
    <property type="component" value="Unassembled WGS sequence"/>
</dbReference>